<evidence type="ECO:0000313" key="2">
    <source>
        <dbReference type="EMBL" id="BAT16132.1"/>
    </source>
</evidence>
<reference evidence="2 3" key="3">
    <citation type="journal article" date="2013" name="Rice">
        <title>Improvement of the Oryza sativa Nipponbare reference genome using next generation sequence and optical map data.</title>
        <authorList>
            <person name="Kawahara Y."/>
            <person name="de la Bastide M."/>
            <person name="Hamilton J.P."/>
            <person name="Kanamori H."/>
            <person name="McCombie W.R."/>
            <person name="Ouyang S."/>
            <person name="Schwartz D.C."/>
            <person name="Tanaka T."/>
            <person name="Wu J."/>
            <person name="Zhou S."/>
            <person name="Childs K.L."/>
            <person name="Davidson R.M."/>
            <person name="Lin H."/>
            <person name="Quesada-Ocampo L."/>
            <person name="Vaillancourt B."/>
            <person name="Sakai H."/>
            <person name="Lee S.S."/>
            <person name="Kim J."/>
            <person name="Numa H."/>
            <person name="Itoh T."/>
            <person name="Buell C.R."/>
            <person name="Matsumoto T."/>
        </authorList>
    </citation>
    <scope>NUCLEOTIDE SEQUENCE [LARGE SCALE GENOMIC DNA]</scope>
    <source>
        <strain evidence="3">cv. Nipponbare</strain>
    </source>
</reference>
<feature type="compositionally biased region" description="Gly residues" evidence="1">
    <location>
        <begin position="89"/>
        <end position="101"/>
    </location>
</feature>
<dbReference type="InParanoid" id="A0A0P0Y7L9"/>
<organism evidence="2 3">
    <name type="scientific">Oryza sativa subsp. japonica</name>
    <name type="common">Rice</name>
    <dbReference type="NCBI Taxonomy" id="39947"/>
    <lineage>
        <taxon>Eukaryota</taxon>
        <taxon>Viridiplantae</taxon>
        <taxon>Streptophyta</taxon>
        <taxon>Embryophyta</taxon>
        <taxon>Tracheophyta</taxon>
        <taxon>Spermatophyta</taxon>
        <taxon>Magnoliopsida</taxon>
        <taxon>Liliopsida</taxon>
        <taxon>Poales</taxon>
        <taxon>Poaceae</taxon>
        <taxon>BOP clade</taxon>
        <taxon>Oryzoideae</taxon>
        <taxon>Oryzeae</taxon>
        <taxon>Oryzinae</taxon>
        <taxon>Oryza</taxon>
        <taxon>Oryza sativa</taxon>
    </lineage>
</organism>
<evidence type="ECO:0000256" key="1">
    <source>
        <dbReference type="SAM" id="MobiDB-lite"/>
    </source>
</evidence>
<proteinExistence type="predicted"/>
<sequence length="101" mass="10941">MRPAVATTARRSRRRWRGGRGGGGTMLAVTAARSPWRREQMAGGASGWLVGRRQQRLKAAVTGVGTAARGGVEARHGQRLRRPTRRWQRGGGVGRGTRLGQ</sequence>
<accession>A0A0P0Y7L9</accession>
<evidence type="ECO:0000313" key="3">
    <source>
        <dbReference type="Proteomes" id="UP000059680"/>
    </source>
</evidence>
<dbReference type="EMBL" id="AP014968">
    <property type="protein sequence ID" value="BAT16132.1"/>
    <property type="molecule type" value="Genomic_DNA"/>
</dbReference>
<name>A0A0P0Y7L9_ORYSJ</name>
<reference evidence="2 3" key="2">
    <citation type="journal article" date="2013" name="Plant Cell Physiol.">
        <title>Rice Annotation Project Database (RAP-DB): an integrative and interactive database for rice genomics.</title>
        <authorList>
            <person name="Sakai H."/>
            <person name="Lee S.S."/>
            <person name="Tanaka T."/>
            <person name="Numa H."/>
            <person name="Kim J."/>
            <person name="Kawahara Y."/>
            <person name="Wakimoto H."/>
            <person name="Yang C.C."/>
            <person name="Iwamoto M."/>
            <person name="Abe T."/>
            <person name="Yamada Y."/>
            <person name="Muto A."/>
            <person name="Inokuchi H."/>
            <person name="Ikemura T."/>
            <person name="Matsumoto T."/>
            <person name="Sasaki T."/>
            <person name="Itoh T."/>
        </authorList>
    </citation>
    <scope>NUCLEOTIDE SEQUENCE [LARGE SCALE GENOMIC DNA]</scope>
    <source>
        <strain evidence="3">cv. Nipponbare</strain>
    </source>
</reference>
<reference evidence="3" key="1">
    <citation type="journal article" date="2005" name="Nature">
        <title>The map-based sequence of the rice genome.</title>
        <authorList>
            <consortium name="International rice genome sequencing project (IRGSP)"/>
            <person name="Matsumoto T."/>
            <person name="Wu J."/>
            <person name="Kanamori H."/>
            <person name="Katayose Y."/>
            <person name="Fujisawa M."/>
            <person name="Namiki N."/>
            <person name="Mizuno H."/>
            <person name="Yamamoto K."/>
            <person name="Antonio B.A."/>
            <person name="Baba T."/>
            <person name="Sakata K."/>
            <person name="Nagamura Y."/>
            <person name="Aoki H."/>
            <person name="Arikawa K."/>
            <person name="Arita K."/>
            <person name="Bito T."/>
            <person name="Chiden Y."/>
            <person name="Fujitsuka N."/>
            <person name="Fukunaka R."/>
            <person name="Hamada M."/>
            <person name="Harada C."/>
            <person name="Hayashi A."/>
            <person name="Hijishita S."/>
            <person name="Honda M."/>
            <person name="Hosokawa S."/>
            <person name="Ichikawa Y."/>
            <person name="Idonuma A."/>
            <person name="Iijima M."/>
            <person name="Ikeda M."/>
            <person name="Ikeno M."/>
            <person name="Ito K."/>
            <person name="Ito S."/>
            <person name="Ito T."/>
            <person name="Ito Y."/>
            <person name="Ito Y."/>
            <person name="Iwabuchi A."/>
            <person name="Kamiya K."/>
            <person name="Karasawa W."/>
            <person name="Kurita K."/>
            <person name="Katagiri S."/>
            <person name="Kikuta A."/>
            <person name="Kobayashi H."/>
            <person name="Kobayashi N."/>
            <person name="Machita K."/>
            <person name="Maehara T."/>
            <person name="Masukawa M."/>
            <person name="Mizubayashi T."/>
            <person name="Mukai Y."/>
            <person name="Nagasaki H."/>
            <person name="Nagata Y."/>
            <person name="Naito S."/>
            <person name="Nakashima M."/>
            <person name="Nakama Y."/>
            <person name="Nakamichi Y."/>
            <person name="Nakamura M."/>
            <person name="Meguro A."/>
            <person name="Negishi M."/>
            <person name="Ohta I."/>
            <person name="Ohta T."/>
            <person name="Okamoto M."/>
            <person name="Ono N."/>
            <person name="Saji S."/>
            <person name="Sakaguchi M."/>
            <person name="Sakai K."/>
            <person name="Shibata M."/>
            <person name="Shimokawa T."/>
            <person name="Song J."/>
            <person name="Takazaki Y."/>
            <person name="Terasawa K."/>
            <person name="Tsugane M."/>
            <person name="Tsuji K."/>
            <person name="Ueda S."/>
            <person name="Waki K."/>
            <person name="Yamagata H."/>
            <person name="Yamamoto M."/>
            <person name="Yamamoto S."/>
            <person name="Yamane H."/>
            <person name="Yoshiki S."/>
            <person name="Yoshihara R."/>
            <person name="Yukawa K."/>
            <person name="Zhong H."/>
            <person name="Yano M."/>
            <person name="Yuan Q."/>
            <person name="Ouyang S."/>
            <person name="Liu J."/>
            <person name="Jones K.M."/>
            <person name="Gansberger K."/>
            <person name="Moffat K."/>
            <person name="Hill J."/>
            <person name="Bera J."/>
            <person name="Fadrosh D."/>
            <person name="Jin S."/>
            <person name="Johri S."/>
            <person name="Kim M."/>
            <person name="Overton L."/>
            <person name="Reardon M."/>
            <person name="Tsitrin T."/>
            <person name="Vuong H."/>
            <person name="Weaver B."/>
            <person name="Ciecko A."/>
            <person name="Tallon L."/>
            <person name="Jackson J."/>
            <person name="Pai G."/>
            <person name="Aken S.V."/>
            <person name="Utterback T."/>
            <person name="Reidmuller S."/>
            <person name="Feldblyum T."/>
            <person name="Hsiao J."/>
            <person name="Zismann V."/>
            <person name="Iobst S."/>
            <person name="de Vazeille A.R."/>
            <person name="Buell C.R."/>
            <person name="Ying K."/>
            <person name="Li Y."/>
            <person name="Lu T."/>
            <person name="Huang Y."/>
            <person name="Zhao Q."/>
            <person name="Feng Q."/>
            <person name="Zhang L."/>
            <person name="Zhu J."/>
            <person name="Weng Q."/>
            <person name="Mu J."/>
            <person name="Lu Y."/>
            <person name="Fan D."/>
            <person name="Liu Y."/>
            <person name="Guan J."/>
            <person name="Zhang Y."/>
            <person name="Yu S."/>
            <person name="Liu X."/>
            <person name="Zhang Y."/>
            <person name="Hong G."/>
            <person name="Han B."/>
            <person name="Choisne N."/>
            <person name="Demange N."/>
            <person name="Orjeda G."/>
            <person name="Samain S."/>
            <person name="Cattolico L."/>
            <person name="Pelletier E."/>
            <person name="Couloux A."/>
            <person name="Segurens B."/>
            <person name="Wincker P."/>
            <person name="D'Hont A."/>
            <person name="Scarpelli C."/>
            <person name="Weissenbach J."/>
            <person name="Salanoubat M."/>
            <person name="Quetier F."/>
            <person name="Yu Y."/>
            <person name="Kim H.R."/>
            <person name="Rambo T."/>
            <person name="Currie J."/>
            <person name="Collura K."/>
            <person name="Luo M."/>
            <person name="Yang T."/>
            <person name="Ammiraju J.S.S."/>
            <person name="Engler F."/>
            <person name="Soderlund C."/>
            <person name="Wing R.A."/>
            <person name="Palmer L.E."/>
            <person name="de la Bastide M."/>
            <person name="Spiegel L."/>
            <person name="Nascimento L."/>
            <person name="Zutavern T."/>
            <person name="O'Shaughnessy A."/>
            <person name="Dike S."/>
            <person name="Dedhia N."/>
            <person name="Preston R."/>
            <person name="Balija V."/>
            <person name="McCombie W.R."/>
            <person name="Chow T."/>
            <person name="Chen H."/>
            <person name="Chung M."/>
            <person name="Chen C."/>
            <person name="Shaw J."/>
            <person name="Wu H."/>
            <person name="Hsiao K."/>
            <person name="Chao Y."/>
            <person name="Chu M."/>
            <person name="Cheng C."/>
            <person name="Hour A."/>
            <person name="Lee P."/>
            <person name="Lin S."/>
            <person name="Lin Y."/>
            <person name="Liou J."/>
            <person name="Liu S."/>
            <person name="Hsing Y."/>
            <person name="Raghuvanshi S."/>
            <person name="Mohanty A."/>
            <person name="Bharti A.K."/>
            <person name="Gaur A."/>
            <person name="Gupta V."/>
            <person name="Kumar D."/>
            <person name="Ravi V."/>
            <person name="Vij S."/>
            <person name="Kapur A."/>
            <person name="Khurana P."/>
            <person name="Khurana P."/>
            <person name="Khurana J.P."/>
            <person name="Tyagi A.K."/>
            <person name="Gaikwad K."/>
            <person name="Singh A."/>
            <person name="Dalal V."/>
            <person name="Srivastava S."/>
            <person name="Dixit A."/>
            <person name="Pal A.K."/>
            <person name="Ghazi I.A."/>
            <person name="Yadav M."/>
            <person name="Pandit A."/>
            <person name="Bhargava A."/>
            <person name="Sureshbabu K."/>
            <person name="Batra K."/>
            <person name="Sharma T.R."/>
            <person name="Mohapatra T."/>
            <person name="Singh N.K."/>
            <person name="Messing J."/>
            <person name="Nelson A.B."/>
            <person name="Fuks G."/>
            <person name="Kavchok S."/>
            <person name="Keizer G."/>
            <person name="Linton E."/>
            <person name="Llaca V."/>
            <person name="Song R."/>
            <person name="Tanyolac B."/>
            <person name="Young S."/>
            <person name="Ho-Il K."/>
            <person name="Hahn J.H."/>
            <person name="Sangsakoo G."/>
            <person name="Vanavichit A."/>
            <person name="de Mattos Luiz.A.T."/>
            <person name="Zimmer P.D."/>
            <person name="Malone G."/>
            <person name="Dellagostin O."/>
            <person name="de Oliveira A.C."/>
            <person name="Bevan M."/>
            <person name="Bancroft I."/>
            <person name="Minx P."/>
            <person name="Cordum H."/>
            <person name="Wilson R."/>
            <person name="Cheng Z."/>
            <person name="Jin W."/>
            <person name="Jiang J."/>
            <person name="Leong S.A."/>
            <person name="Iwama H."/>
            <person name="Gojobori T."/>
            <person name="Itoh T."/>
            <person name="Niimura Y."/>
            <person name="Fujii Y."/>
            <person name="Habara T."/>
            <person name="Sakai H."/>
            <person name="Sato Y."/>
            <person name="Wilson G."/>
            <person name="Kumar K."/>
            <person name="McCouch S."/>
            <person name="Juretic N."/>
            <person name="Hoen D."/>
            <person name="Wright S."/>
            <person name="Bruskiewich R."/>
            <person name="Bureau T."/>
            <person name="Miyao A."/>
            <person name="Hirochika H."/>
            <person name="Nishikawa T."/>
            <person name="Kadowaki K."/>
            <person name="Sugiura M."/>
            <person name="Burr B."/>
            <person name="Sasaki T."/>
        </authorList>
    </citation>
    <scope>NUCLEOTIDE SEQUENCE [LARGE SCALE GENOMIC DNA]</scope>
    <source>
        <strain evidence="3">cv. Nipponbare</strain>
    </source>
</reference>
<feature type="region of interest" description="Disordered" evidence="1">
    <location>
        <begin position="68"/>
        <end position="101"/>
    </location>
</feature>
<gene>
    <name evidence="2" type="ordered locus">Os12g0178901</name>
    <name evidence="2" type="ORF">OSNPB_120178901</name>
</gene>
<dbReference type="PaxDb" id="39947-A0A0P0Y7L9"/>
<dbReference type="Proteomes" id="UP000059680">
    <property type="component" value="Chromosome 12"/>
</dbReference>
<feature type="region of interest" description="Disordered" evidence="1">
    <location>
        <begin position="1"/>
        <end position="26"/>
    </location>
</feature>
<keyword evidence="3" id="KW-1185">Reference proteome</keyword>
<feature type="compositionally biased region" description="Basic residues" evidence="1">
    <location>
        <begin position="77"/>
        <end position="88"/>
    </location>
</feature>
<protein>
    <submittedName>
        <fullName evidence="2">Os12g0178901 protein</fullName>
    </submittedName>
</protein>
<dbReference type="AlphaFoldDB" id="A0A0P0Y7L9"/>